<protein>
    <submittedName>
        <fullName evidence="1">Unannotated protein</fullName>
    </submittedName>
</protein>
<name>A0A6J6TRB2_9ZZZZ</name>
<evidence type="ECO:0000313" key="1">
    <source>
        <dbReference type="EMBL" id="CAB4749103.1"/>
    </source>
</evidence>
<gene>
    <name evidence="1" type="ORF">UFOPK2810_00754</name>
</gene>
<sequence>MAGKKYVAGPYVDLEEEVVRDKKGRRIDQAYVDRVIESADAVRPPGRPTLSGKPGASPQIAVRLPAETYDRAVELADARGITLASLAREAVETYVKKAG</sequence>
<organism evidence="1">
    <name type="scientific">freshwater metagenome</name>
    <dbReference type="NCBI Taxonomy" id="449393"/>
    <lineage>
        <taxon>unclassified sequences</taxon>
        <taxon>metagenomes</taxon>
        <taxon>ecological metagenomes</taxon>
    </lineage>
</organism>
<accession>A0A6J6TRB2</accession>
<proteinExistence type="predicted"/>
<dbReference type="AlphaFoldDB" id="A0A6J6TRB2"/>
<reference evidence="1" key="1">
    <citation type="submission" date="2020-05" db="EMBL/GenBank/DDBJ databases">
        <authorList>
            <person name="Chiriac C."/>
            <person name="Salcher M."/>
            <person name="Ghai R."/>
            <person name="Kavagutti S V."/>
        </authorList>
    </citation>
    <scope>NUCLEOTIDE SEQUENCE</scope>
</reference>
<dbReference type="EMBL" id="CAEZYZ010000109">
    <property type="protein sequence ID" value="CAB4749103.1"/>
    <property type="molecule type" value="Genomic_DNA"/>
</dbReference>